<proteinExistence type="predicted"/>
<evidence type="ECO:0000259" key="2">
    <source>
        <dbReference type="PROSITE" id="PS50943"/>
    </source>
</evidence>
<name>A0A3E3EBU4_9FIRM</name>
<comment type="caution">
    <text evidence="3">The sequence shown here is derived from an EMBL/GenBank/DDBJ whole genome shotgun (WGS) entry which is preliminary data.</text>
</comment>
<dbReference type="PANTHER" id="PTHR46558">
    <property type="entry name" value="TRACRIPTIONAL REGULATORY PROTEIN-RELATED-RELATED"/>
    <property type="match status" value="1"/>
</dbReference>
<evidence type="ECO:0000256" key="1">
    <source>
        <dbReference type="ARBA" id="ARBA00023125"/>
    </source>
</evidence>
<dbReference type="RefSeq" id="WP_117582313.1">
    <property type="nucleotide sequence ID" value="NZ_QUSL01000029.1"/>
</dbReference>
<dbReference type="GO" id="GO:0003677">
    <property type="term" value="F:DNA binding"/>
    <property type="evidence" value="ECO:0007669"/>
    <property type="project" value="UniProtKB-KW"/>
</dbReference>
<dbReference type="Gene3D" id="1.10.260.40">
    <property type="entry name" value="lambda repressor-like DNA-binding domains"/>
    <property type="match status" value="1"/>
</dbReference>
<dbReference type="InterPro" id="IPR010982">
    <property type="entry name" value="Lambda_DNA-bd_dom_sf"/>
</dbReference>
<dbReference type="EMBL" id="QUSL01000029">
    <property type="protein sequence ID" value="RGD80902.1"/>
    <property type="molecule type" value="Genomic_DNA"/>
</dbReference>
<dbReference type="CDD" id="cd00093">
    <property type="entry name" value="HTH_XRE"/>
    <property type="match status" value="1"/>
</dbReference>
<dbReference type="PANTHER" id="PTHR46558:SF4">
    <property type="entry name" value="DNA-BIDING PHAGE PROTEIN"/>
    <property type="match status" value="1"/>
</dbReference>
<evidence type="ECO:0000313" key="3">
    <source>
        <dbReference type="EMBL" id="RGD80902.1"/>
    </source>
</evidence>
<dbReference type="PROSITE" id="PS50943">
    <property type="entry name" value="HTH_CROC1"/>
    <property type="match status" value="1"/>
</dbReference>
<dbReference type="Pfam" id="PF01381">
    <property type="entry name" value="HTH_3"/>
    <property type="match status" value="1"/>
</dbReference>
<dbReference type="AlphaFoldDB" id="A0A3E3EBU4"/>
<protein>
    <submittedName>
        <fullName evidence="3">XRE family transcriptional regulator</fullName>
    </submittedName>
</protein>
<dbReference type="Proteomes" id="UP000261032">
    <property type="component" value="Unassembled WGS sequence"/>
</dbReference>
<accession>A0A3E3EBU4</accession>
<dbReference type="SUPFAM" id="SSF47413">
    <property type="entry name" value="lambda repressor-like DNA-binding domains"/>
    <property type="match status" value="1"/>
</dbReference>
<reference evidence="3 4" key="1">
    <citation type="submission" date="2018-08" db="EMBL/GenBank/DDBJ databases">
        <title>A genome reference for cultivated species of the human gut microbiota.</title>
        <authorList>
            <person name="Zou Y."/>
            <person name="Xue W."/>
            <person name="Luo G."/>
        </authorList>
    </citation>
    <scope>NUCLEOTIDE SEQUENCE [LARGE SCALE GENOMIC DNA]</scope>
    <source>
        <strain evidence="3 4">OM06-4</strain>
    </source>
</reference>
<evidence type="ECO:0000313" key="4">
    <source>
        <dbReference type="Proteomes" id="UP000261032"/>
    </source>
</evidence>
<gene>
    <name evidence="3" type="ORF">DXB93_14925</name>
</gene>
<feature type="domain" description="HTH cro/C1-type" evidence="2">
    <location>
        <begin position="6"/>
        <end position="60"/>
    </location>
</feature>
<organism evidence="3 4">
    <name type="scientific">Thomasclavelia ramosa</name>
    <dbReference type="NCBI Taxonomy" id="1547"/>
    <lineage>
        <taxon>Bacteria</taxon>
        <taxon>Bacillati</taxon>
        <taxon>Bacillota</taxon>
        <taxon>Erysipelotrichia</taxon>
        <taxon>Erysipelotrichales</taxon>
        <taxon>Coprobacillaceae</taxon>
        <taxon>Thomasclavelia</taxon>
    </lineage>
</organism>
<dbReference type="InterPro" id="IPR001387">
    <property type="entry name" value="Cro/C1-type_HTH"/>
</dbReference>
<keyword evidence="1" id="KW-0238">DNA-binding</keyword>
<sequence>MLGEKLMRLRKKQGYSQQEVADKLSVSRQTISNWECDQALPAVDKAMELAQLYNISLDDLMENEIEIVSNNKTKDLHLLQYLIGKTCTLECTRDAYLLDISTSGGKVLIVDVNDDWVKVQYHRTKKGSFIKKETVTKLIDLSCISGFKVEGEL</sequence>
<dbReference type="SMART" id="SM00530">
    <property type="entry name" value="HTH_XRE"/>
    <property type="match status" value="1"/>
</dbReference>